<evidence type="ECO:0000256" key="1">
    <source>
        <dbReference type="SAM" id="MobiDB-lite"/>
    </source>
</evidence>
<protein>
    <submittedName>
        <fullName evidence="2">DNA repair protein dds20 mei5</fullName>
    </submittedName>
</protein>
<feature type="compositionally biased region" description="Basic and acidic residues" evidence="1">
    <location>
        <begin position="30"/>
        <end position="39"/>
    </location>
</feature>
<feature type="compositionally biased region" description="Acidic residues" evidence="1">
    <location>
        <begin position="240"/>
        <end position="252"/>
    </location>
</feature>
<gene>
    <name evidence="2" type="ORF">CSOJ01_00614</name>
</gene>
<dbReference type="GO" id="GO:0006310">
    <property type="term" value="P:DNA recombination"/>
    <property type="evidence" value="ECO:0007669"/>
    <property type="project" value="TreeGrafter"/>
</dbReference>
<feature type="region of interest" description="Disordered" evidence="1">
    <location>
        <begin position="1"/>
        <end position="119"/>
    </location>
</feature>
<dbReference type="EMBL" id="WIGN01000004">
    <property type="protein sequence ID" value="KAF6820770.1"/>
    <property type="molecule type" value="Genomic_DNA"/>
</dbReference>
<evidence type="ECO:0000313" key="2">
    <source>
        <dbReference type="EMBL" id="KAF6820770.1"/>
    </source>
</evidence>
<feature type="compositionally biased region" description="Polar residues" evidence="1">
    <location>
        <begin position="46"/>
        <end position="70"/>
    </location>
</feature>
<sequence>MSTPAKRRRIDTANETLRKPFKSPGVVRGRNLDTARETGQKFTPAEPTNSAQDVVDPTSTPAATRQSSALFTPAKQLSKPAHRPFSTPRPRRGVSQSPLRTTTPLANRSPRKTGPLTTPTGIRVAREVEGREEIIRQAERIRGGGGGGASGAGSEETDKELVVLIDKWRAASRQAAEEVFEASRDRVQGMGGMRAWRRTRMEERRSFMEMMMEEGRPRDRDCGPGDEAEADPSPAGGVGAEDDGDDEEEDEGFTLGTMLKSMGIEFDIIGYDEDTGWWRDG</sequence>
<feature type="region of interest" description="Disordered" evidence="1">
    <location>
        <begin position="214"/>
        <end position="252"/>
    </location>
</feature>
<dbReference type="Proteomes" id="UP000652219">
    <property type="component" value="Unassembled WGS sequence"/>
</dbReference>
<dbReference type="Gene3D" id="6.10.140.1020">
    <property type="match status" value="1"/>
</dbReference>
<organism evidence="2 3">
    <name type="scientific">Colletotrichum sojae</name>
    <dbReference type="NCBI Taxonomy" id="2175907"/>
    <lineage>
        <taxon>Eukaryota</taxon>
        <taxon>Fungi</taxon>
        <taxon>Dikarya</taxon>
        <taxon>Ascomycota</taxon>
        <taxon>Pezizomycotina</taxon>
        <taxon>Sordariomycetes</taxon>
        <taxon>Hypocreomycetidae</taxon>
        <taxon>Glomerellales</taxon>
        <taxon>Glomerellaceae</taxon>
        <taxon>Colletotrichum</taxon>
        <taxon>Colletotrichum orchidearum species complex</taxon>
    </lineage>
</organism>
<dbReference type="PANTHER" id="PTHR28527">
    <property type="entry name" value="MATING-TYPE SWITCHING PROTEIN SWI2-RELATED"/>
    <property type="match status" value="1"/>
</dbReference>
<dbReference type="AlphaFoldDB" id="A0A8H6JXW8"/>
<reference evidence="2 3" key="1">
    <citation type="journal article" date="2020" name="Phytopathology">
        <title>Genome Sequence Resources of Colletotrichum truncatum, C. plurivorum, C. musicola, and C. sojae: Four Species Pathogenic to Soybean (Glycine max).</title>
        <authorList>
            <person name="Rogerio F."/>
            <person name="Boufleur T.R."/>
            <person name="Ciampi-Guillardi M."/>
            <person name="Sukno S.A."/>
            <person name="Thon M.R."/>
            <person name="Massola Junior N.S."/>
            <person name="Baroncelli R."/>
        </authorList>
    </citation>
    <scope>NUCLEOTIDE SEQUENCE [LARGE SCALE GENOMIC DNA]</scope>
    <source>
        <strain evidence="2 3">LFN0009</strain>
    </source>
</reference>
<comment type="caution">
    <text evidence="2">The sequence shown here is derived from an EMBL/GenBank/DDBJ whole genome shotgun (WGS) entry which is preliminary data.</text>
</comment>
<feature type="compositionally biased region" description="Polar residues" evidence="1">
    <location>
        <begin position="94"/>
        <end position="106"/>
    </location>
</feature>
<accession>A0A8H6JXW8</accession>
<keyword evidence="3" id="KW-1185">Reference proteome</keyword>
<evidence type="ECO:0000313" key="3">
    <source>
        <dbReference type="Proteomes" id="UP000652219"/>
    </source>
</evidence>
<feature type="compositionally biased region" description="Basic and acidic residues" evidence="1">
    <location>
        <begin position="214"/>
        <end position="223"/>
    </location>
</feature>
<name>A0A8H6JXW8_9PEZI</name>
<dbReference type="PANTHER" id="PTHR28527:SF1">
    <property type="entry name" value="SWI5-DEPENDENT RECOMBINATION DNA REPAIR PROTEIN 1"/>
    <property type="match status" value="1"/>
</dbReference>
<proteinExistence type="predicted"/>